<organism evidence="2 3">
    <name type="scientific">Aureibaculum flavum</name>
    <dbReference type="NCBI Taxonomy" id="2795986"/>
    <lineage>
        <taxon>Bacteria</taxon>
        <taxon>Pseudomonadati</taxon>
        <taxon>Bacteroidota</taxon>
        <taxon>Flavobacteriia</taxon>
        <taxon>Flavobacteriales</taxon>
        <taxon>Flavobacteriaceae</taxon>
        <taxon>Aureibaculum</taxon>
    </lineage>
</organism>
<dbReference type="EMBL" id="JAEHFJ010000016">
    <property type="protein sequence ID" value="MBJ2176462.1"/>
    <property type="molecule type" value="Genomic_DNA"/>
</dbReference>
<evidence type="ECO:0000313" key="3">
    <source>
        <dbReference type="Proteomes" id="UP000623301"/>
    </source>
</evidence>
<dbReference type="Proteomes" id="UP000623301">
    <property type="component" value="Unassembled WGS sequence"/>
</dbReference>
<name>A0ABS0WWT4_9FLAO</name>
<dbReference type="RefSeq" id="WP_198843050.1">
    <property type="nucleotide sequence ID" value="NZ_JAEHFJ010000016.1"/>
</dbReference>
<accession>A0ABS0WWT4</accession>
<sequence length="134" mass="15243">MKKELILLVLGGVTSIFLIKFDLQNGFEFLNYKIQYSLIDYAGESSTDQFLTTQIISYFIFLAFIISIKKRFTAKNRLSIVAFLMLLLIGMLNESVAIYENSIGEFVGRHCRIGNILTIIGTVFLISTKQLKTQ</sequence>
<reference evidence="2 3" key="1">
    <citation type="submission" date="2020-12" db="EMBL/GenBank/DDBJ databases">
        <title>Aureibaculum luteum sp. nov. and Aureibaculum flavum sp. nov., novel members of the family Flavobacteriaceae isolated from Antarctic intertidal sediments.</title>
        <authorList>
            <person name="He X."/>
            <person name="Zhang X."/>
        </authorList>
    </citation>
    <scope>NUCLEOTIDE SEQUENCE [LARGE SCALE GENOMIC DNA]</scope>
    <source>
        <strain evidence="2 3">A20</strain>
    </source>
</reference>
<evidence type="ECO:0000313" key="2">
    <source>
        <dbReference type="EMBL" id="MBJ2176462.1"/>
    </source>
</evidence>
<keyword evidence="1" id="KW-1133">Transmembrane helix</keyword>
<keyword evidence="1" id="KW-0812">Transmembrane</keyword>
<protein>
    <recommendedName>
        <fullName evidence="4">DUF4293 family protein</fullName>
    </recommendedName>
</protein>
<comment type="caution">
    <text evidence="2">The sequence shown here is derived from an EMBL/GenBank/DDBJ whole genome shotgun (WGS) entry which is preliminary data.</text>
</comment>
<feature type="transmembrane region" description="Helical" evidence="1">
    <location>
        <begin position="80"/>
        <end position="99"/>
    </location>
</feature>
<keyword evidence="1" id="KW-0472">Membrane</keyword>
<proteinExistence type="predicted"/>
<evidence type="ECO:0000256" key="1">
    <source>
        <dbReference type="SAM" id="Phobius"/>
    </source>
</evidence>
<evidence type="ECO:0008006" key="4">
    <source>
        <dbReference type="Google" id="ProtNLM"/>
    </source>
</evidence>
<gene>
    <name evidence="2" type="ORF">JBL43_19585</name>
</gene>
<feature type="transmembrane region" description="Helical" evidence="1">
    <location>
        <begin position="50"/>
        <end position="68"/>
    </location>
</feature>
<keyword evidence="3" id="KW-1185">Reference proteome</keyword>
<feature type="transmembrane region" description="Helical" evidence="1">
    <location>
        <begin position="111"/>
        <end position="128"/>
    </location>
</feature>